<evidence type="ECO:0000256" key="1">
    <source>
        <dbReference type="ARBA" id="ARBA00009427"/>
    </source>
</evidence>
<name>A0A4U1JDK2_9BACT</name>
<evidence type="ECO:0000313" key="10">
    <source>
        <dbReference type="EMBL" id="TKD08910.1"/>
    </source>
</evidence>
<comment type="caution">
    <text evidence="10">The sequence shown here is derived from an EMBL/GenBank/DDBJ whole genome shotgun (WGS) entry which is preliminary data.</text>
</comment>
<dbReference type="GO" id="GO:0005524">
    <property type="term" value="F:ATP binding"/>
    <property type="evidence" value="ECO:0007669"/>
    <property type="project" value="UniProtKB-UniRule"/>
</dbReference>
<dbReference type="NCBIfam" id="TIGR00017">
    <property type="entry name" value="cmk"/>
    <property type="match status" value="1"/>
</dbReference>
<protein>
    <recommendedName>
        <fullName evidence="8">Cytidylate kinase</fullName>
        <shortName evidence="8">CK</shortName>
        <ecNumber evidence="8">2.7.4.25</ecNumber>
    </recommendedName>
    <alternativeName>
        <fullName evidence="8">Cytidine monophosphate kinase</fullName>
        <shortName evidence="8">CMP kinase</shortName>
    </alternativeName>
</protein>
<dbReference type="AlphaFoldDB" id="A0A4U1JDK2"/>
<dbReference type="EC" id="2.7.4.25" evidence="8"/>
<reference evidence="10 11" key="1">
    <citation type="submission" date="2019-04" db="EMBL/GenBank/DDBJ databases">
        <authorList>
            <person name="Li Y."/>
            <person name="Wang J."/>
        </authorList>
    </citation>
    <scope>NUCLEOTIDE SEQUENCE [LARGE SCALE GENOMIC DNA]</scope>
    <source>
        <strain evidence="10 11">DSM 14668</strain>
    </source>
</reference>
<evidence type="ECO:0000256" key="7">
    <source>
        <dbReference type="ARBA" id="ARBA00048478"/>
    </source>
</evidence>
<evidence type="ECO:0000256" key="8">
    <source>
        <dbReference type="HAMAP-Rule" id="MF_00238"/>
    </source>
</evidence>
<feature type="domain" description="Cytidylate kinase" evidence="9">
    <location>
        <begin position="11"/>
        <end position="231"/>
    </location>
</feature>
<evidence type="ECO:0000256" key="3">
    <source>
        <dbReference type="ARBA" id="ARBA00022741"/>
    </source>
</evidence>
<comment type="subcellular location">
    <subcellularLocation>
        <location evidence="8">Cytoplasm</location>
    </subcellularLocation>
</comment>
<evidence type="ECO:0000256" key="6">
    <source>
        <dbReference type="ARBA" id="ARBA00047615"/>
    </source>
</evidence>
<dbReference type="PANTHER" id="PTHR21299">
    <property type="entry name" value="CYTIDYLATE KINASE/PANTOATE-BETA-ALANINE LIGASE"/>
    <property type="match status" value="1"/>
</dbReference>
<comment type="similarity">
    <text evidence="1 8">Belongs to the cytidylate kinase family. Type 1 subfamily.</text>
</comment>
<organism evidence="10 11">
    <name type="scientific">Polyangium fumosum</name>
    <dbReference type="NCBI Taxonomy" id="889272"/>
    <lineage>
        <taxon>Bacteria</taxon>
        <taxon>Pseudomonadati</taxon>
        <taxon>Myxococcota</taxon>
        <taxon>Polyangia</taxon>
        <taxon>Polyangiales</taxon>
        <taxon>Polyangiaceae</taxon>
        <taxon>Polyangium</taxon>
    </lineage>
</organism>
<dbReference type="InterPro" id="IPR003136">
    <property type="entry name" value="Cytidylate_kin"/>
</dbReference>
<dbReference type="GO" id="GO:0036430">
    <property type="term" value="F:CMP kinase activity"/>
    <property type="evidence" value="ECO:0007669"/>
    <property type="project" value="RHEA"/>
</dbReference>
<dbReference type="EMBL" id="SSMQ01000012">
    <property type="protein sequence ID" value="TKD08910.1"/>
    <property type="molecule type" value="Genomic_DNA"/>
</dbReference>
<dbReference type="InterPro" id="IPR011994">
    <property type="entry name" value="Cytidylate_kinase_dom"/>
</dbReference>
<evidence type="ECO:0000256" key="5">
    <source>
        <dbReference type="ARBA" id="ARBA00022840"/>
    </source>
</evidence>
<dbReference type="GO" id="GO:0015949">
    <property type="term" value="P:nucleobase-containing small molecule interconversion"/>
    <property type="evidence" value="ECO:0007669"/>
    <property type="project" value="TreeGrafter"/>
</dbReference>
<keyword evidence="2 8" id="KW-0808">Transferase</keyword>
<dbReference type="Proteomes" id="UP000309215">
    <property type="component" value="Unassembled WGS sequence"/>
</dbReference>
<dbReference type="Gene3D" id="3.40.50.300">
    <property type="entry name" value="P-loop containing nucleotide triphosphate hydrolases"/>
    <property type="match status" value="1"/>
</dbReference>
<dbReference type="Pfam" id="PF02224">
    <property type="entry name" value="Cytidylate_kin"/>
    <property type="match status" value="1"/>
</dbReference>
<dbReference type="CDD" id="cd02020">
    <property type="entry name" value="CMPK"/>
    <property type="match status" value="1"/>
</dbReference>
<dbReference type="HAMAP" id="MF_00238">
    <property type="entry name" value="Cytidyl_kinase_type1"/>
    <property type="match status" value="1"/>
</dbReference>
<comment type="catalytic activity">
    <reaction evidence="7 8">
        <text>CMP + ATP = CDP + ADP</text>
        <dbReference type="Rhea" id="RHEA:11600"/>
        <dbReference type="ChEBI" id="CHEBI:30616"/>
        <dbReference type="ChEBI" id="CHEBI:58069"/>
        <dbReference type="ChEBI" id="CHEBI:60377"/>
        <dbReference type="ChEBI" id="CHEBI:456216"/>
        <dbReference type="EC" id="2.7.4.25"/>
    </reaction>
</comment>
<keyword evidence="4 8" id="KW-0418">Kinase</keyword>
<feature type="binding site" evidence="8">
    <location>
        <begin position="15"/>
        <end position="23"/>
    </location>
    <ligand>
        <name>ATP</name>
        <dbReference type="ChEBI" id="CHEBI:30616"/>
    </ligand>
</feature>
<comment type="catalytic activity">
    <reaction evidence="6 8">
        <text>dCMP + ATP = dCDP + ADP</text>
        <dbReference type="Rhea" id="RHEA:25094"/>
        <dbReference type="ChEBI" id="CHEBI:30616"/>
        <dbReference type="ChEBI" id="CHEBI:57566"/>
        <dbReference type="ChEBI" id="CHEBI:58593"/>
        <dbReference type="ChEBI" id="CHEBI:456216"/>
        <dbReference type="EC" id="2.7.4.25"/>
    </reaction>
</comment>
<dbReference type="GO" id="GO:0006220">
    <property type="term" value="P:pyrimidine nucleotide metabolic process"/>
    <property type="evidence" value="ECO:0007669"/>
    <property type="project" value="UniProtKB-UniRule"/>
</dbReference>
<gene>
    <name evidence="8" type="primary">cmk</name>
    <name evidence="10" type="ORF">E8A74_14080</name>
</gene>
<dbReference type="GO" id="GO:0036431">
    <property type="term" value="F:dCMP kinase activity"/>
    <property type="evidence" value="ECO:0007669"/>
    <property type="project" value="InterPro"/>
</dbReference>
<dbReference type="RefSeq" id="WP_136929507.1">
    <property type="nucleotide sequence ID" value="NZ_SSMQ01000012.1"/>
</dbReference>
<keyword evidence="3 8" id="KW-0547">Nucleotide-binding</keyword>
<dbReference type="GO" id="GO:0005829">
    <property type="term" value="C:cytosol"/>
    <property type="evidence" value="ECO:0007669"/>
    <property type="project" value="TreeGrafter"/>
</dbReference>
<dbReference type="SUPFAM" id="SSF52540">
    <property type="entry name" value="P-loop containing nucleoside triphosphate hydrolases"/>
    <property type="match status" value="1"/>
</dbReference>
<accession>A0A4U1JDK2</accession>
<dbReference type="InterPro" id="IPR027417">
    <property type="entry name" value="P-loop_NTPase"/>
</dbReference>
<sequence length="240" mass="25571">MSSGGRKAVRVAIDGPAGAGKSTVARRLAERLGYLLLDTGALYRTVALAAVRAPIRWDDREALGALAEDLVARKRMVIERAEGATGGGSGMRVLLDGDDVSTAIRSPEVSLGASRVSAVPAVRAALLDMQRGQGAEGGVVLEGRDIGTVVFPDAEVKFFLTASPEVRARRRYEELVAQGKSATYEDTFADVERRDKADTERPVAPLRQADDATVVDSSHRDVAELVEEMALVVEARERAG</sequence>
<dbReference type="PANTHER" id="PTHR21299:SF2">
    <property type="entry name" value="CYTIDYLATE KINASE"/>
    <property type="match status" value="1"/>
</dbReference>
<evidence type="ECO:0000313" key="11">
    <source>
        <dbReference type="Proteomes" id="UP000309215"/>
    </source>
</evidence>
<keyword evidence="5 8" id="KW-0067">ATP-binding</keyword>
<keyword evidence="11" id="KW-1185">Reference proteome</keyword>
<evidence type="ECO:0000256" key="4">
    <source>
        <dbReference type="ARBA" id="ARBA00022777"/>
    </source>
</evidence>
<evidence type="ECO:0000256" key="2">
    <source>
        <dbReference type="ARBA" id="ARBA00022679"/>
    </source>
</evidence>
<keyword evidence="8" id="KW-0963">Cytoplasm</keyword>
<dbReference type="OrthoDB" id="9807434at2"/>
<evidence type="ECO:0000259" key="9">
    <source>
        <dbReference type="Pfam" id="PF02224"/>
    </source>
</evidence>
<proteinExistence type="inferred from homology"/>